<dbReference type="Pfam" id="PF20706">
    <property type="entry name" value="GT4-conflict"/>
    <property type="match status" value="1"/>
</dbReference>
<evidence type="ECO:0000256" key="1">
    <source>
        <dbReference type="ARBA" id="ARBA00022679"/>
    </source>
</evidence>
<dbReference type="AlphaFoldDB" id="A0A9W9Z9H5"/>
<dbReference type="OrthoDB" id="5985417at2759"/>
<evidence type="ECO:0000256" key="2">
    <source>
        <dbReference type="SAM" id="MobiDB-lite"/>
    </source>
</evidence>
<dbReference type="SUPFAM" id="SSF53756">
    <property type="entry name" value="UDP-Glycosyltransferase/glycogen phosphorylase"/>
    <property type="match status" value="1"/>
</dbReference>
<evidence type="ECO:0000313" key="4">
    <source>
        <dbReference type="Proteomes" id="UP001163046"/>
    </source>
</evidence>
<protein>
    <submittedName>
        <fullName evidence="3">RNA endoribonuclease</fullName>
    </submittedName>
</protein>
<name>A0A9W9Z9H5_9CNID</name>
<organism evidence="3 4">
    <name type="scientific">Desmophyllum pertusum</name>
    <dbReference type="NCBI Taxonomy" id="174260"/>
    <lineage>
        <taxon>Eukaryota</taxon>
        <taxon>Metazoa</taxon>
        <taxon>Cnidaria</taxon>
        <taxon>Anthozoa</taxon>
        <taxon>Hexacorallia</taxon>
        <taxon>Scleractinia</taxon>
        <taxon>Caryophylliina</taxon>
        <taxon>Caryophylliidae</taxon>
        <taxon>Desmophyllum</taxon>
    </lineage>
</organism>
<proteinExistence type="predicted"/>
<reference evidence="3" key="1">
    <citation type="submission" date="2023-01" db="EMBL/GenBank/DDBJ databases">
        <title>Genome assembly of the deep-sea coral Lophelia pertusa.</title>
        <authorList>
            <person name="Herrera S."/>
            <person name="Cordes E."/>
        </authorList>
    </citation>
    <scope>NUCLEOTIDE SEQUENCE</scope>
    <source>
        <strain evidence="3">USNM1676648</strain>
        <tissue evidence="3">Polyp</tissue>
    </source>
</reference>
<comment type="caution">
    <text evidence="3">The sequence shown here is derived from an EMBL/GenBank/DDBJ whole genome shotgun (WGS) entry which is preliminary data.</text>
</comment>
<sequence length="232" mass="25901">MRILASEGAPSGNETEVAQKLLKQGLRRSQLTVKGYLENRDDLATLLSTANLAIIPSRTEGFGLTALEALSAGLPFLVSQNSGFGEALHEIPYGSSWIVDSEDPEQWAKAIKAMREKGRETALKECQELRTHYAEKYSWEEQCNAQVERMLTLVRESDVEPNVVAPSHNRNQTANKKSEKKIEEEQLLASTNGERRQLNISSAEVTVFFSPSHSEVKSVFPENSSELMMEYP</sequence>
<accession>A0A9W9Z9H5</accession>
<keyword evidence="1" id="KW-0808">Transferase</keyword>
<dbReference type="Proteomes" id="UP001163046">
    <property type="component" value="Unassembled WGS sequence"/>
</dbReference>
<keyword evidence="4" id="KW-1185">Reference proteome</keyword>
<dbReference type="CDD" id="cd03801">
    <property type="entry name" value="GT4_PimA-like"/>
    <property type="match status" value="1"/>
</dbReference>
<feature type="region of interest" description="Disordered" evidence="2">
    <location>
        <begin position="164"/>
        <end position="183"/>
    </location>
</feature>
<dbReference type="Gene3D" id="3.40.50.2000">
    <property type="entry name" value="Glycogen Phosphorylase B"/>
    <property type="match status" value="1"/>
</dbReference>
<dbReference type="PANTHER" id="PTHR46401">
    <property type="entry name" value="GLYCOSYLTRANSFERASE WBBK-RELATED"/>
    <property type="match status" value="1"/>
</dbReference>
<dbReference type="EMBL" id="MU826387">
    <property type="protein sequence ID" value="KAJ7376894.1"/>
    <property type="molecule type" value="Genomic_DNA"/>
</dbReference>
<dbReference type="GO" id="GO:0016757">
    <property type="term" value="F:glycosyltransferase activity"/>
    <property type="evidence" value="ECO:0007669"/>
    <property type="project" value="TreeGrafter"/>
</dbReference>
<gene>
    <name evidence="3" type="primary">SWT1_4</name>
    <name evidence="3" type="ORF">OS493_031773</name>
</gene>
<evidence type="ECO:0000313" key="3">
    <source>
        <dbReference type="EMBL" id="KAJ7376894.1"/>
    </source>
</evidence>
<dbReference type="PANTHER" id="PTHR46401:SF2">
    <property type="entry name" value="GLYCOSYLTRANSFERASE WBBK-RELATED"/>
    <property type="match status" value="1"/>
</dbReference>